<evidence type="ECO:0000256" key="7">
    <source>
        <dbReference type="ARBA" id="ARBA00093348"/>
    </source>
</evidence>
<evidence type="ECO:0000256" key="2">
    <source>
        <dbReference type="ARBA" id="ARBA00022475"/>
    </source>
</evidence>
<evidence type="ECO:0000259" key="9">
    <source>
        <dbReference type="PROSITE" id="PS50850"/>
    </source>
</evidence>
<feature type="domain" description="Major facilitator superfamily (MFS) profile" evidence="9">
    <location>
        <begin position="1"/>
        <end position="399"/>
    </location>
</feature>
<reference evidence="10" key="4">
    <citation type="submission" date="2025-09" db="UniProtKB">
        <authorList>
            <consortium name="Ensembl"/>
        </authorList>
    </citation>
    <scope>IDENTIFICATION</scope>
</reference>
<dbReference type="PANTHER" id="PTHR24002">
    <property type="entry name" value="SOLUTE CARRIER FAMILY 22 MEMBER 18"/>
    <property type="match status" value="1"/>
</dbReference>
<feature type="transmembrane region" description="Helical" evidence="8">
    <location>
        <begin position="9"/>
        <end position="28"/>
    </location>
</feature>
<dbReference type="OrthoDB" id="440553at2759"/>
<dbReference type="Ensembl" id="ENSCINT00000034818.1">
    <property type="protein sequence ID" value="ENSCINP00000030705.1"/>
    <property type="gene ID" value="ENSCING00000020986.1"/>
</dbReference>
<dbReference type="SUPFAM" id="SSF103473">
    <property type="entry name" value="MFS general substrate transporter"/>
    <property type="match status" value="1"/>
</dbReference>
<dbReference type="PROSITE" id="PS50850">
    <property type="entry name" value="MFS"/>
    <property type="match status" value="1"/>
</dbReference>
<keyword evidence="3 8" id="KW-0812">Transmembrane</keyword>
<dbReference type="GO" id="GO:0016324">
    <property type="term" value="C:apical plasma membrane"/>
    <property type="evidence" value="ECO:0007669"/>
    <property type="project" value="UniProtKB-SubCell"/>
</dbReference>
<keyword evidence="4 8" id="KW-1133">Transmembrane helix</keyword>
<dbReference type="InterPro" id="IPR001958">
    <property type="entry name" value="Tet-R_TetA/multi-R_MdtG-like"/>
</dbReference>
<sequence length="399" mass="43410">MVNFDKNRIILLSHLNVTLYALCFWIQIGTLPYLTQKFDVDPITFGNLQTTFAVVQLMGGPLFGRFGDLFGCKYALALAFISAFLSYFLLGVANTVFIIFLSRLPSVFMHAMQGAQMVITDLTEPSERPDKLGKLGLSYAVGMVLGPVIGGWCTTYANEQVAAFVAACGSLLSIVLVVLFIPSNTKGFILKENTEKTLKKSKKLLDFDVFTSLIWKNPSARKLLFVKMLSGLPVGILHGMFSMIALNHFHLSAEANGYVLSYAGFLSIISQGLVIGRLTKRGFNEWSLINGCVAVLCVSNALMSILVNGVIGFCISLIPMVVAGAVFSTVIQAMLTKTVQSEDTGSMLGVSMAVHSLIRSVSPTIGGFLFQYYGFWSFGAIGFLCNGLLLVYLLISNPR</sequence>
<feature type="transmembrane region" description="Helical" evidence="8">
    <location>
        <begin position="258"/>
        <end position="276"/>
    </location>
</feature>
<feature type="transmembrane region" description="Helical" evidence="8">
    <location>
        <begin position="288"/>
        <end position="311"/>
    </location>
</feature>
<accession>H2XM23</accession>
<evidence type="ECO:0000256" key="8">
    <source>
        <dbReference type="SAM" id="Phobius"/>
    </source>
</evidence>
<feature type="transmembrane region" description="Helical" evidence="8">
    <location>
        <begin position="137"/>
        <end position="157"/>
    </location>
</feature>
<dbReference type="GeneID" id="100177728"/>
<accession>A0A1W2WPU1</accession>
<dbReference type="Proteomes" id="UP000008144">
    <property type="component" value="Chromosome 11"/>
</dbReference>
<dbReference type="FunFam" id="1.20.1250.20:FF:000297">
    <property type="entry name" value="Solute carrier family 22 member 18"/>
    <property type="match status" value="1"/>
</dbReference>
<dbReference type="EMBL" id="EAAA01000677">
    <property type="status" value="NOT_ANNOTATED_CDS"/>
    <property type="molecule type" value="Genomic_DNA"/>
</dbReference>
<evidence type="ECO:0000256" key="5">
    <source>
        <dbReference type="ARBA" id="ARBA00023136"/>
    </source>
</evidence>
<dbReference type="HOGENOM" id="CLU_001265_10_1_1"/>
<dbReference type="PANTHER" id="PTHR24002:SF3">
    <property type="entry name" value="SOLUTE CARRIER FAMILY 22 MEMBER 18"/>
    <property type="match status" value="1"/>
</dbReference>
<feature type="transmembrane region" description="Helical" evidence="8">
    <location>
        <begin position="317"/>
        <end position="335"/>
    </location>
</feature>
<dbReference type="Gene3D" id="1.20.1250.20">
    <property type="entry name" value="MFS general substrate transporter like domains"/>
    <property type="match status" value="1"/>
</dbReference>
<dbReference type="InterPro" id="IPR036259">
    <property type="entry name" value="MFS_trans_sf"/>
</dbReference>
<dbReference type="CDD" id="cd17331">
    <property type="entry name" value="MFS_SLC22A18"/>
    <property type="match status" value="1"/>
</dbReference>
<evidence type="ECO:0000313" key="10">
    <source>
        <dbReference type="Ensembl" id="ENSCINP00000030705.1"/>
    </source>
</evidence>
<dbReference type="InterPro" id="IPR011701">
    <property type="entry name" value="MFS"/>
</dbReference>
<reference evidence="10" key="2">
    <citation type="journal article" date="2008" name="Genome Biol.">
        <title>Improved genome assembly and evidence-based global gene model set for the chordate Ciona intestinalis: new insight into intron and operon populations.</title>
        <authorList>
            <person name="Satou Y."/>
            <person name="Mineta K."/>
            <person name="Ogasawara M."/>
            <person name="Sasakura Y."/>
            <person name="Shoguchi E."/>
            <person name="Ueno K."/>
            <person name="Yamada L."/>
            <person name="Matsumoto J."/>
            <person name="Wasserscheid J."/>
            <person name="Dewar K."/>
            <person name="Wiley G.B."/>
            <person name="Macmil S.L."/>
            <person name="Roe B.A."/>
            <person name="Zeller R.W."/>
            <person name="Hastings K.E."/>
            <person name="Lemaire P."/>
            <person name="Lindquist E."/>
            <person name="Endo T."/>
            <person name="Hotta K."/>
            <person name="Inaba K."/>
        </authorList>
    </citation>
    <scope>NUCLEOTIDE SEQUENCE [LARGE SCALE GENOMIC DNA]</scope>
    <source>
        <strain evidence="10">wild type</strain>
    </source>
</reference>
<evidence type="ECO:0000256" key="3">
    <source>
        <dbReference type="ARBA" id="ARBA00022692"/>
    </source>
</evidence>
<dbReference type="GO" id="GO:0005635">
    <property type="term" value="C:nuclear envelope"/>
    <property type="evidence" value="ECO:0000318"/>
    <property type="project" value="GO_Central"/>
</dbReference>
<protein>
    <recommendedName>
        <fullName evidence="6">Organic cation transporter-like protein 2</fullName>
    </recommendedName>
</protein>
<reference evidence="11" key="1">
    <citation type="journal article" date="2002" name="Science">
        <title>The draft genome of Ciona intestinalis: insights into chordate and vertebrate origins.</title>
        <authorList>
            <person name="Dehal P."/>
            <person name="Satou Y."/>
            <person name="Campbell R.K."/>
            <person name="Chapman J."/>
            <person name="Degnan B."/>
            <person name="De Tomaso A."/>
            <person name="Davidson B."/>
            <person name="Di Gregorio A."/>
            <person name="Gelpke M."/>
            <person name="Goodstein D.M."/>
            <person name="Harafuji N."/>
            <person name="Hastings K.E."/>
            <person name="Ho I."/>
            <person name="Hotta K."/>
            <person name="Huang W."/>
            <person name="Kawashima T."/>
            <person name="Lemaire P."/>
            <person name="Martinez D."/>
            <person name="Meinertzhagen I.A."/>
            <person name="Necula S."/>
            <person name="Nonaka M."/>
            <person name="Putnam N."/>
            <person name="Rash S."/>
            <person name="Saiga H."/>
            <person name="Satake M."/>
            <person name="Terry A."/>
            <person name="Yamada L."/>
            <person name="Wang H.G."/>
            <person name="Awazu S."/>
            <person name="Azumi K."/>
            <person name="Boore J."/>
            <person name="Branno M."/>
            <person name="Chin-Bow S."/>
            <person name="DeSantis R."/>
            <person name="Doyle S."/>
            <person name="Francino P."/>
            <person name="Keys D.N."/>
            <person name="Haga S."/>
            <person name="Hayashi H."/>
            <person name="Hino K."/>
            <person name="Imai K.S."/>
            <person name="Inaba K."/>
            <person name="Kano S."/>
            <person name="Kobayashi K."/>
            <person name="Kobayashi M."/>
            <person name="Lee B.I."/>
            <person name="Makabe K.W."/>
            <person name="Manohar C."/>
            <person name="Matassi G."/>
            <person name="Medina M."/>
            <person name="Mochizuki Y."/>
            <person name="Mount S."/>
            <person name="Morishita T."/>
            <person name="Miura S."/>
            <person name="Nakayama A."/>
            <person name="Nishizaka S."/>
            <person name="Nomoto H."/>
            <person name="Ohta F."/>
            <person name="Oishi K."/>
            <person name="Rigoutsos I."/>
            <person name="Sano M."/>
            <person name="Sasaki A."/>
            <person name="Sasakura Y."/>
            <person name="Shoguchi E."/>
            <person name="Shin-i T."/>
            <person name="Spagnuolo A."/>
            <person name="Stainier D."/>
            <person name="Suzuki M.M."/>
            <person name="Tassy O."/>
            <person name="Takatori N."/>
            <person name="Tokuoka M."/>
            <person name="Yagi K."/>
            <person name="Yoshizaki F."/>
            <person name="Wada S."/>
            <person name="Zhang C."/>
            <person name="Hyatt P.D."/>
            <person name="Larimer F."/>
            <person name="Detter C."/>
            <person name="Doggett N."/>
            <person name="Glavina T."/>
            <person name="Hawkins T."/>
            <person name="Richardson P."/>
            <person name="Lucas S."/>
            <person name="Kohara Y."/>
            <person name="Levine M."/>
            <person name="Satoh N."/>
            <person name="Rokhsar D.S."/>
        </authorList>
    </citation>
    <scope>NUCLEOTIDE SEQUENCE [LARGE SCALE GENOMIC DNA]</scope>
</reference>
<dbReference type="InterPro" id="IPR020846">
    <property type="entry name" value="MFS_dom"/>
</dbReference>
<name>H2XM23_CIOIN</name>
<dbReference type="AlphaFoldDB" id="H2XM23"/>
<evidence type="ECO:0000256" key="6">
    <source>
        <dbReference type="ARBA" id="ARBA00078639"/>
    </source>
</evidence>
<feature type="transmembrane region" description="Helical" evidence="8">
    <location>
        <begin position="375"/>
        <end position="395"/>
    </location>
</feature>
<comment type="function">
    <text evidence="7">May act as a transporter of organic cations based on a proton efflux antiport mechanism. May play a role in the transport of chloroquine and quinidine-related compounds in kidney. Plays a role in the regulation of lipid metabolism.</text>
</comment>
<feature type="transmembrane region" description="Helical" evidence="8">
    <location>
        <begin position="163"/>
        <end position="181"/>
    </location>
</feature>
<dbReference type="Pfam" id="PF07690">
    <property type="entry name" value="MFS_1"/>
    <property type="match status" value="1"/>
</dbReference>
<dbReference type="STRING" id="7719.ENSCINP00000030705"/>
<dbReference type="GO" id="GO:0022857">
    <property type="term" value="F:transmembrane transporter activity"/>
    <property type="evidence" value="ECO:0007669"/>
    <property type="project" value="InterPro"/>
</dbReference>
<evidence type="ECO:0000256" key="1">
    <source>
        <dbReference type="ARBA" id="ARBA00004424"/>
    </source>
</evidence>
<dbReference type="OMA" id="RLMKYPR"/>
<dbReference type="PRINTS" id="PR01035">
    <property type="entry name" value="TCRTETA"/>
</dbReference>
<organism evidence="10 11">
    <name type="scientific">Ciona intestinalis</name>
    <name type="common">Transparent sea squirt</name>
    <name type="synonym">Ascidia intestinalis</name>
    <dbReference type="NCBI Taxonomy" id="7719"/>
    <lineage>
        <taxon>Eukaryota</taxon>
        <taxon>Metazoa</taxon>
        <taxon>Chordata</taxon>
        <taxon>Tunicata</taxon>
        <taxon>Ascidiacea</taxon>
        <taxon>Phlebobranchia</taxon>
        <taxon>Cionidae</taxon>
        <taxon>Ciona</taxon>
    </lineage>
</organism>
<evidence type="ECO:0000313" key="11">
    <source>
        <dbReference type="Proteomes" id="UP000008144"/>
    </source>
</evidence>
<proteinExistence type="predicted"/>
<comment type="subcellular location">
    <subcellularLocation>
        <location evidence="1">Apical cell membrane</location>
        <topology evidence="1">Multi-pass membrane protein</topology>
    </subcellularLocation>
</comment>
<keyword evidence="5 8" id="KW-0472">Membrane</keyword>
<keyword evidence="2" id="KW-1003">Cell membrane</keyword>
<dbReference type="KEGG" id="cin:100177728"/>
<feature type="transmembrane region" description="Helical" evidence="8">
    <location>
        <begin position="74"/>
        <end position="101"/>
    </location>
</feature>
<gene>
    <name evidence="10" type="primary">LOC100177728</name>
</gene>
<reference evidence="10" key="3">
    <citation type="submission" date="2025-08" db="UniProtKB">
        <authorList>
            <consortium name="Ensembl"/>
        </authorList>
    </citation>
    <scope>IDENTIFICATION</scope>
</reference>
<keyword evidence="11" id="KW-1185">Reference proteome</keyword>
<dbReference type="GeneTree" id="ENSGT00940000160333"/>
<feature type="transmembrane region" description="Helical" evidence="8">
    <location>
        <begin position="224"/>
        <end position="246"/>
    </location>
</feature>
<evidence type="ECO:0000256" key="4">
    <source>
        <dbReference type="ARBA" id="ARBA00022989"/>
    </source>
</evidence>
<dbReference type="RefSeq" id="XP_002131621.1">
    <property type="nucleotide sequence ID" value="XM_002131585.4"/>
</dbReference>
<dbReference type="InParanoid" id="H2XM23"/>